<evidence type="ECO:0000256" key="4">
    <source>
        <dbReference type="ARBA" id="ARBA00023157"/>
    </source>
</evidence>
<evidence type="ECO:0000313" key="7">
    <source>
        <dbReference type="EMBL" id="KAJ6222798.1"/>
    </source>
</evidence>
<proteinExistence type="predicted"/>
<keyword evidence="2" id="KW-0677">Repeat</keyword>
<dbReference type="SMART" id="SM00409">
    <property type="entry name" value="IG"/>
    <property type="match status" value="2"/>
</dbReference>
<dbReference type="Proteomes" id="UP001142055">
    <property type="component" value="Chromosome 1"/>
</dbReference>
<feature type="transmembrane region" description="Helical" evidence="5">
    <location>
        <begin position="660"/>
        <end position="682"/>
    </location>
</feature>
<dbReference type="EMBL" id="JAPWDV010000001">
    <property type="protein sequence ID" value="KAJ6222798.1"/>
    <property type="molecule type" value="Genomic_DNA"/>
</dbReference>
<evidence type="ECO:0000256" key="5">
    <source>
        <dbReference type="SAM" id="Phobius"/>
    </source>
</evidence>
<dbReference type="SMART" id="SM00408">
    <property type="entry name" value="IGc2"/>
    <property type="match status" value="2"/>
</dbReference>
<dbReference type="InterPro" id="IPR036179">
    <property type="entry name" value="Ig-like_dom_sf"/>
</dbReference>
<organism evidence="7 8">
    <name type="scientific">Blomia tropicalis</name>
    <name type="common">Mite</name>
    <dbReference type="NCBI Taxonomy" id="40697"/>
    <lineage>
        <taxon>Eukaryota</taxon>
        <taxon>Metazoa</taxon>
        <taxon>Ecdysozoa</taxon>
        <taxon>Arthropoda</taxon>
        <taxon>Chelicerata</taxon>
        <taxon>Arachnida</taxon>
        <taxon>Acari</taxon>
        <taxon>Acariformes</taxon>
        <taxon>Sarcoptiformes</taxon>
        <taxon>Astigmata</taxon>
        <taxon>Glycyphagoidea</taxon>
        <taxon>Echimyopodidae</taxon>
        <taxon>Blomia</taxon>
    </lineage>
</organism>
<feature type="domain" description="Ig-like" evidence="6">
    <location>
        <begin position="273"/>
        <end position="343"/>
    </location>
</feature>
<evidence type="ECO:0000256" key="1">
    <source>
        <dbReference type="ARBA" id="ARBA00004167"/>
    </source>
</evidence>
<evidence type="ECO:0000259" key="6">
    <source>
        <dbReference type="PROSITE" id="PS50835"/>
    </source>
</evidence>
<keyword evidence="4" id="KW-1015">Disulfide bond</keyword>
<keyword evidence="3 5" id="KW-0472">Membrane</keyword>
<evidence type="ECO:0000256" key="2">
    <source>
        <dbReference type="ARBA" id="ARBA00022737"/>
    </source>
</evidence>
<accession>A0A9Q0MAH3</accession>
<feature type="domain" description="Ig-like" evidence="6">
    <location>
        <begin position="350"/>
        <end position="441"/>
    </location>
</feature>
<dbReference type="InterPro" id="IPR007110">
    <property type="entry name" value="Ig-like_dom"/>
</dbReference>
<sequence length="956" mass="106128">MEMYSIATDMFRQCCTTHKSILSSVAYTFLVNVVQRKYICTDVTNRFSIHKDYQAYNALNGNSISLPCNITPPSSDDGVSLILWYRDDLSTPIYTVDARSVGHLQSAKHFNDVSVLTNRATFNITYPVSYLRFNPAVETDTAEYRCRVDFRRGRTINRVMQLNVIVPTKKISIYDTDNNYINDIAGPFNEDSELNLTCESEGGNPLPNIKWWHGDALLTDKSVIIGKSTVRGMATFEHLQRQHLMMPLTCEATNTNLTMALTKTVLIDLNLKPTEVRIIEPIQNMTVGQRVELVCQSSGSRPPAKITWKKNQKLLEHYSESTSDDGTVTTNFLTFVPTKEDDGKLLAYAPILSLLLGASIQRQEILEGSDVYFDCNIQANPQVHELGWLLNGNELSPTNGNERIEIRNNSIIISNVNVDHIGAYQCYAANTLGKSASEVVNLNVKYSPTCATENELFLETQPFVQLTIECQVRADPVDVQFYWEFNSSMPADNVNHHNEPLMEITNTGLRSELKFTPRSSHHYGTLYCYGQNRIGQQQKPCIVHVAKSEVPNAPENCSLTNVTVATLTVQCSMENTARYSEQYNLEIYNDANNQLVKNVSSSDGPTFQVSDLPPGFSFNLVVYATNKNGHSEKVRINANTLVGEPRKLEHIEQKINVKPFLMLAFVLACLLAFILIVLFVLVKLRNRYKTKSKNDQICRVFDKSRKPCSVFDTSTVAADSNLPPSVASSSLQQPSLSAYSLQMRSCTAVDNLATAATVGDSTEIITLGGFGSDSCNGIKNGVVLNHLTSNNELMGHPYLELTNLDRILSEQGGNVDVGEQARIIDQKQATDYPLVHSSKDHVAICPEMGNISGELMYLHATVTDNSKVNTFYSDCLVLDKNGITLGNGVSNSHVSTIPCIILNESNILYGDGKECDNQNVGGGTSYQTTPMFAITQENLADDCLQSKSNAKVRFSE</sequence>
<gene>
    <name evidence="7" type="ORF">RDWZM_001343</name>
</gene>
<comment type="caution">
    <text evidence="7">The sequence shown here is derived from an EMBL/GenBank/DDBJ whole genome shotgun (WGS) entry which is preliminary data.</text>
</comment>
<dbReference type="InterPro" id="IPR013162">
    <property type="entry name" value="CD80_C2-set"/>
</dbReference>
<dbReference type="InterPro" id="IPR003961">
    <property type="entry name" value="FN3_dom"/>
</dbReference>
<dbReference type="Pfam" id="PF08205">
    <property type="entry name" value="C2-set_2"/>
    <property type="match status" value="2"/>
</dbReference>
<dbReference type="Pfam" id="PF07679">
    <property type="entry name" value="I-set"/>
    <property type="match status" value="1"/>
</dbReference>
<protein>
    <recommendedName>
        <fullName evidence="6">Ig-like domain-containing protein</fullName>
    </recommendedName>
</protein>
<dbReference type="CDD" id="cd00063">
    <property type="entry name" value="FN3"/>
    <property type="match status" value="1"/>
</dbReference>
<keyword evidence="8" id="KW-1185">Reference proteome</keyword>
<dbReference type="GO" id="GO:0009653">
    <property type="term" value="P:anatomical structure morphogenesis"/>
    <property type="evidence" value="ECO:0007669"/>
    <property type="project" value="UniProtKB-ARBA"/>
</dbReference>
<dbReference type="PROSITE" id="PS50835">
    <property type="entry name" value="IG_LIKE"/>
    <property type="match status" value="5"/>
</dbReference>
<evidence type="ECO:0000256" key="3">
    <source>
        <dbReference type="ARBA" id="ARBA00023136"/>
    </source>
</evidence>
<dbReference type="AlphaFoldDB" id="A0A9Q0MAH3"/>
<comment type="subcellular location">
    <subcellularLocation>
        <location evidence="1">Membrane</location>
        <topology evidence="1">Single-pass membrane protein</topology>
    </subcellularLocation>
</comment>
<feature type="domain" description="Ig-like" evidence="6">
    <location>
        <begin position="448"/>
        <end position="528"/>
    </location>
</feature>
<name>A0A9Q0MAH3_BLOTA</name>
<dbReference type="InterPro" id="IPR013098">
    <property type="entry name" value="Ig_I-set"/>
</dbReference>
<dbReference type="InterPro" id="IPR013783">
    <property type="entry name" value="Ig-like_fold"/>
</dbReference>
<feature type="domain" description="Ig-like" evidence="6">
    <location>
        <begin position="167"/>
        <end position="266"/>
    </location>
</feature>
<feature type="domain" description="Ig-like" evidence="6">
    <location>
        <begin position="61"/>
        <end position="157"/>
    </location>
</feature>
<dbReference type="GO" id="GO:0030154">
    <property type="term" value="P:cell differentiation"/>
    <property type="evidence" value="ECO:0007669"/>
    <property type="project" value="UniProtKB-ARBA"/>
</dbReference>
<reference evidence="7" key="1">
    <citation type="submission" date="2022-12" db="EMBL/GenBank/DDBJ databases">
        <title>Genome assemblies of Blomia tropicalis.</title>
        <authorList>
            <person name="Cui Y."/>
        </authorList>
    </citation>
    <scope>NUCLEOTIDE SEQUENCE</scope>
    <source>
        <tissue evidence="7">Adult mites</tissue>
    </source>
</reference>
<dbReference type="OMA" id="HTLTIEC"/>
<keyword evidence="5" id="KW-0812">Transmembrane</keyword>
<dbReference type="SUPFAM" id="SSF49265">
    <property type="entry name" value="Fibronectin type III"/>
    <property type="match status" value="1"/>
</dbReference>
<keyword evidence="5" id="KW-1133">Transmembrane helix</keyword>
<dbReference type="InterPro" id="IPR003598">
    <property type="entry name" value="Ig_sub2"/>
</dbReference>
<dbReference type="InterPro" id="IPR036116">
    <property type="entry name" value="FN3_sf"/>
</dbReference>
<dbReference type="GO" id="GO:0016020">
    <property type="term" value="C:membrane"/>
    <property type="evidence" value="ECO:0007669"/>
    <property type="project" value="UniProtKB-SubCell"/>
</dbReference>
<dbReference type="Gene3D" id="2.60.40.10">
    <property type="entry name" value="Immunoglobulins"/>
    <property type="match status" value="6"/>
</dbReference>
<dbReference type="SUPFAM" id="SSF48726">
    <property type="entry name" value="Immunoglobulin"/>
    <property type="match status" value="4"/>
</dbReference>
<dbReference type="PANTHER" id="PTHR23278">
    <property type="entry name" value="SIDESTEP PROTEIN"/>
    <property type="match status" value="1"/>
</dbReference>
<dbReference type="PANTHER" id="PTHR23278:SF19">
    <property type="entry name" value="OBSCURIN"/>
    <property type="match status" value="1"/>
</dbReference>
<dbReference type="InterPro" id="IPR003599">
    <property type="entry name" value="Ig_sub"/>
</dbReference>
<evidence type="ECO:0000313" key="8">
    <source>
        <dbReference type="Proteomes" id="UP001142055"/>
    </source>
</evidence>